<dbReference type="InterPro" id="IPR025297">
    <property type="entry name" value="DUF4159"/>
</dbReference>
<reference evidence="4 5" key="1">
    <citation type="submission" date="2014-03" db="EMBL/GenBank/DDBJ databases">
        <title>Draft Genome Sequence of Actibacterium mucosum KCTC 23349, a Marine Alphaproteobacterium with Complex Ionic Requirements Isolated from Mediterranean Seawater at Malvarrosa Beach, Valencia, Spain.</title>
        <authorList>
            <person name="Arahal D.R."/>
            <person name="Shao Z."/>
            <person name="Lai Q."/>
            <person name="Pujalte M.J."/>
        </authorList>
    </citation>
    <scope>NUCLEOTIDE SEQUENCE [LARGE SCALE GENOMIC DNA]</scope>
    <source>
        <strain evidence="4 5">KCTC 23349</strain>
    </source>
</reference>
<dbReference type="STRING" id="1454373.ACMU_16200"/>
<keyword evidence="1" id="KW-0812">Transmembrane</keyword>
<dbReference type="Proteomes" id="UP000026249">
    <property type="component" value="Unassembled WGS sequence"/>
</dbReference>
<organism evidence="4 5">
    <name type="scientific">Actibacterium mucosum KCTC 23349</name>
    <dbReference type="NCBI Taxonomy" id="1454373"/>
    <lineage>
        <taxon>Bacteria</taxon>
        <taxon>Pseudomonadati</taxon>
        <taxon>Pseudomonadota</taxon>
        <taxon>Alphaproteobacteria</taxon>
        <taxon>Rhodobacterales</taxon>
        <taxon>Roseobacteraceae</taxon>
        <taxon>Actibacterium</taxon>
    </lineage>
</organism>
<accession>A0A037ZGJ0</accession>
<keyword evidence="1" id="KW-1133">Transmembrane helix</keyword>
<dbReference type="InterPro" id="IPR011933">
    <property type="entry name" value="Double_TM_dom"/>
</dbReference>
<dbReference type="Pfam" id="PF07584">
    <property type="entry name" value="BatA"/>
    <property type="match status" value="1"/>
</dbReference>
<dbReference type="InterPro" id="IPR024163">
    <property type="entry name" value="Aerotolerance_reg_N"/>
</dbReference>
<evidence type="ECO:0000259" key="3">
    <source>
        <dbReference type="Pfam" id="PF13709"/>
    </source>
</evidence>
<dbReference type="OrthoDB" id="9773014at2"/>
<keyword evidence="5" id="KW-1185">Reference proteome</keyword>
<dbReference type="AlphaFoldDB" id="A0A037ZGJ0"/>
<dbReference type="Pfam" id="PF13709">
    <property type="entry name" value="DUF4159"/>
    <property type="match status" value="1"/>
</dbReference>
<dbReference type="NCBIfam" id="TIGR02226">
    <property type="entry name" value="two_anch"/>
    <property type="match status" value="1"/>
</dbReference>
<proteinExistence type="predicted"/>
<dbReference type="Gene3D" id="3.40.50.12140">
    <property type="entry name" value="Domain of unknown function DUF4159"/>
    <property type="match status" value="1"/>
</dbReference>
<evidence type="ECO:0000256" key="1">
    <source>
        <dbReference type="SAM" id="Phobius"/>
    </source>
</evidence>
<feature type="transmembrane region" description="Helical" evidence="1">
    <location>
        <begin position="6"/>
        <end position="28"/>
    </location>
</feature>
<dbReference type="CDD" id="cd03143">
    <property type="entry name" value="A4_beta-galactosidase_middle_domain"/>
    <property type="match status" value="1"/>
</dbReference>
<dbReference type="PANTHER" id="PTHR37464">
    <property type="entry name" value="BLL2463 PROTEIN"/>
    <property type="match status" value="1"/>
</dbReference>
<dbReference type="Gene3D" id="3.40.50.880">
    <property type="match status" value="1"/>
</dbReference>
<comment type="caution">
    <text evidence="4">The sequence shown here is derived from an EMBL/GenBank/DDBJ whole genome shotgun (WGS) entry which is preliminary data.</text>
</comment>
<dbReference type="EMBL" id="JFKE01000006">
    <property type="protein sequence ID" value="KAJ54656.1"/>
    <property type="molecule type" value="Genomic_DNA"/>
</dbReference>
<dbReference type="SUPFAM" id="SSF52317">
    <property type="entry name" value="Class I glutamine amidotransferase-like"/>
    <property type="match status" value="1"/>
</dbReference>
<evidence type="ECO:0000259" key="2">
    <source>
        <dbReference type="Pfam" id="PF07584"/>
    </source>
</evidence>
<dbReference type="RefSeq" id="WP_035260805.1">
    <property type="nucleotide sequence ID" value="NZ_JFKE01000006.1"/>
</dbReference>
<dbReference type="PANTHER" id="PTHR37464:SF1">
    <property type="entry name" value="BLL2463 PROTEIN"/>
    <property type="match status" value="1"/>
</dbReference>
<name>A0A037ZGJ0_9RHOB</name>
<dbReference type="InterPro" id="IPR029062">
    <property type="entry name" value="Class_I_gatase-like"/>
</dbReference>
<gene>
    <name evidence="4" type="ORF">ACMU_16200</name>
</gene>
<protein>
    <submittedName>
        <fullName evidence="4">LytTR family transcriptional regulator</fullName>
    </submittedName>
</protein>
<feature type="domain" description="Aerotolerance regulator N-terminal" evidence="2">
    <location>
        <begin position="7"/>
        <end position="81"/>
    </location>
</feature>
<keyword evidence="1" id="KW-0472">Membrane</keyword>
<evidence type="ECO:0000313" key="4">
    <source>
        <dbReference type="EMBL" id="KAJ54656.1"/>
    </source>
</evidence>
<evidence type="ECO:0000313" key="5">
    <source>
        <dbReference type="Proteomes" id="UP000026249"/>
    </source>
</evidence>
<feature type="domain" description="DUF4159" evidence="3">
    <location>
        <begin position="678"/>
        <end position="896"/>
    </location>
</feature>
<sequence>MWIIGPIGFTTPLILLALAVLPVLWLLLRAVPPAPIRKRFPGVVLLLGLRDDDNTSDRTPWWLLLLRLLAVAAAIVGFAGPVLNPKPPVDGRGPLLVLIDGGWADARDWAGRMARVDAILEDAARKGRATAVALATDLPADGAPFQSAAEWQTRLPSVQPNPWRPDLIALAEWVEAQEGAFDTFWVADGLFHEGRNAVVQALSDRGELTVFQSATPVFALRGAAFSSGAIEVPVLRNSVENADEVSVVATGLDPSGARRDLARVTAVFESGDAMATARFELPPELRNRISRFSLPIQRSAGSVALTDDSLKRREVALLSGRDEREGLQLLAPLHYLRQALEVSADLIDGDLLDVLLANPDVVVLADVAQMAGGEQAALLDWVDRGGLLVRFAGPRLAASDISRATEDALMPVRLRSGGRTVGGAMSWGAPKTLQAFPEGSPFFGLPVPDEVTVTAQVLAQPGPNLAERTIATLQDGTPLVTRKKIGQGQVILFHVTANAEWSSLPLSGLYVQMLERLAVSTRPPQPTAEDLAGAVFQPQLVLDAFGEAGDAATLAGVAGETLAGAQPGPLSPPGLYASGERRIALNTLGPEDTIETATWPAGTVVEGLAVASETSLKGPALALAALLLMIDILASLLLTGRLRNAMAVVAVLAVTPIETHAQTSDDLAIINAASEVVLAYVLTGDAQVDRVSQAGLLGLSQKLFQRTSVEPVEPVGLDLETADLSLYPFLYWPVTLSQNVPSAEAYARLNRYLRSGGMIMFDTRDADIARFSGNSPEGRHLQELARPLDIPPLEPIPEDHVLTRAFYLLQDFPGRHNSRDVWVEAAPPDAEKVEGMPFRNLNDGVTPVVLGGNDWATAWAVDENGFQMFPVGRGYTGERQREVAYRFGINLIMHVLTGNYKSDQVHVPALLDRLGQ</sequence>
<feature type="transmembrane region" description="Helical" evidence="1">
    <location>
        <begin position="61"/>
        <end position="83"/>
    </location>
</feature>